<dbReference type="EMBL" id="CAXDID020000590">
    <property type="protein sequence ID" value="CAL6105006.1"/>
    <property type="molecule type" value="Genomic_DNA"/>
</dbReference>
<keyword evidence="15" id="KW-1185">Reference proteome</keyword>
<dbReference type="Proteomes" id="UP001642409">
    <property type="component" value="Unassembled WGS sequence"/>
</dbReference>
<evidence type="ECO:0000256" key="2">
    <source>
        <dbReference type="ARBA" id="ARBA00022801"/>
    </source>
</evidence>
<dbReference type="InterPro" id="IPR007346">
    <property type="entry name" value="Endonuclease-I"/>
</dbReference>
<evidence type="ECO:0000313" key="7">
    <source>
        <dbReference type="EMBL" id="CAI9941361.1"/>
    </source>
</evidence>
<evidence type="ECO:0000313" key="3">
    <source>
        <dbReference type="EMBL" id="CAI9913086.1"/>
    </source>
</evidence>
<dbReference type="AlphaFoldDB" id="A0AA86PK04"/>
<organism evidence="6">
    <name type="scientific">Hexamita inflata</name>
    <dbReference type="NCBI Taxonomy" id="28002"/>
    <lineage>
        <taxon>Eukaryota</taxon>
        <taxon>Metamonada</taxon>
        <taxon>Diplomonadida</taxon>
        <taxon>Hexamitidae</taxon>
        <taxon>Hexamitinae</taxon>
        <taxon>Hexamita</taxon>
    </lineage>
</organism>
<dbReference type="GO" id="GO:0016787">
    <property type="term" value="F:hydrolase activity"/>
    <property type="evidence" value="ECO:0007669"/>
    <property type="project" value="UniProtKB-KW"/>
</dbReference>
<evidence type="ECO:0000256" key="1">
    <source>
        <dbReference type="ARBA" id="ARBA00022722"/>
    </source>
</evidence>
<protein>
    <submittedName>
        <fullName evidence="6">Extracellular nuclease</fullName>
    </submittedName>
    <submittedName>
        <fullName evidence="9">Extracellular_nuclease</fullName>
    </submittedName>
</protein>
<evidence type="ECO:0000313" key="11">
    <source>
        <dbReference type="EMBL" id="CAL6095296.1"/>
    </source>
</evidence>
<dbReference type="SUPFAM" id="SSF54060">
    <property type="entry name" value="His-Me finger endonucleases"/>
    <property type="match status" value="1"/>
</dbReference>
<dbReference type="EMBL" id="CAXDID020000565">
    <property type="protein sequence ID" value="CAL6103340.1"/>
    <property type="molecule type" value="Genomic_DNA"/>
</dbReference>
<evidence type="ECO:0000313" key="5">
    <source>
        <dbReference type="EMBL" id="CAI9937306.1"/>
    </source>
</evidence>
<dbReference type="EMBL" id="CATOUU010000691">
    <property type="protein sequence ID" value="CAI9941361.1"/>
    <property type="molecule type" value="Genomic_DNA"/>
</dbReference>
<evidence type="ECO:0000313" key="10">
    <source>
        <dbReference type="EMBL" id="CAL6058887.1"/>
    </source>
</evidence>
<reference evidence="6" key="1">
    <citation type="submission" date="2023-06" db="EMBL/GenBank/DDBJ databases">
        <authorList>
            <person name="Kurt Z."/>
        </authorList>
    </citation>
    <scope>NUCLEOTIDE SEQUENCE</scope>
</reference>
<evidence type="ECO:0000313" key="8">
    <source>
        <dbReference type="EMBL" id="CAI9967275.1"/>
    </source>
</evidence>
<gene>
    <name evidence="4" type="ORF">HINF_LOCUS12277</name>
    <name evidence="9" type="ORF">HINF_LOCUS24096</name>
    <name evidence="5" type="ORF">HINF_LOCUS24951</name>
    <name evidence="6" type="ORF">HINF_LOCUS26228</name>
    <name evidence="7" type="ORF">HINF_LOCUS29006</name>
    <name evidence="10" type="ORF">HINF_LOCUS48484</name>
    <name evidence="8" type="ORF">HINF_LOCUS54920</name>
    <name evidence="11" type="ORF">HINF_LOCUS67882</name>
    <name evidence="12" type="ORF">HINF_LOCUS71567</name>
    <name evidence="13" type="ORF">HINF_LOCUS72098</name>
    <name evidence="14" type="ORF">HINF_LOCUS73056</name>
    <name evidence="3" type="ORF">HINF_LOCUS731</name>
</gene>
<keyword evidence="1" id="KW-0540">Nuclease</keyword>
<dbReference type="EMBL" id="CAXDID020000553">
    <property type="protein sequence ID" value="CAL6102230.1"/>
    <property type="molecule type" value="Genomic_DNA"/>
</dbReference>
<evidence type="ECO:0000313" key="4">
    <source>
        <dbReference type="EMBL" id="CAI9924632.1"/>
    </source>
</evidence>
<dbReference type="PANTHER" id="PTHR33607:SF2">
    <property type="entry name" value="ENDONUCLEASE-1"/>
    <property type="match status" value="1"/>
</dbReference>
<name>A0AA86PK04_9EUKA</name>
<dbReference type="EMBL" id="CATOUU010000317">
    <property type="protein sequence ID" value="CAI9924632.1"/>
    <property type="molecule type" value="Genomic_DNA"/>
</dbReference>
<evidence type="ECO:0000313" key="15">
    <source>
        <dbReference type="Proteomes" id="UP001642409"/>
    </source>
</evidence>
<evidence type="ECO:0000313" key="6">
    <source>
        <dbReference type="EMBL" id="CAI9938583.1"/>
    </source>
</evidence>
<dbReference type="EMBL" id="CATOUU010000656">
    <property type="protein sequence ID" value="CAI9938583.1"/>
    <property type="molecule type" value="Genomic_DNA"/>
</dbReference>
<dbReference type="EMBL" id="CATOUU010000018">
    <property type="protein sequence ID" value="CAI9913086.1"/>
    <property type="molecule type" value="Genomic_DNA"/>
</dbReference>
<dbReference type="EMBL" id="CAXDID020000070">
    <property type="protein sequence ID" value="CAL6014081.1"/>
    <property type="molecule type" value="Genomic_DNA"/>
</dbReference>
<dbReference type="InterPro" id="IPR044925">
    <property type="entry name" value="His-Me_finger_sf"/>
</dbReference>
<comment type="caution">
    <text evidence="6">The sequence shown here is derived from an EMBL/GenBank/DDBJ whole genome shotgun (WGS) entry which is preliminary data.</text>
</comment>
<keyword evidence="2" id="KW-0378">Hydrolase</keyword>
<accession>A0AA86PK04</accession>
<sequence>MLFSLVTSELFPGLYGQELRTALKGYADKGAKSLGYDRARKEMYGYVYNDPKDQAVYCVYTGFRMPCKYDSMNTKCNSAGDLNCEHTVPQSFFNEAEPMKSDMHHLRGAWAIVNSGRWHYPFGTVAEESKIIWYGNNKKKVTTKPSDPENWSTCDGMGYGSTSNEGMFEPREAFKGDLARATAYFYIRYPTQAGPITKLWPNIDDMIDWDINHASTDLQHAQYLRVVEVQGNKNPFQEEQGLTARAYCDLSVKYPCSKFQ</sequence>
<dbReference type="EMBL" id="CATOUU010001018">
    <property type="protein sequence ID" value="CAI9967275.1"/>
    <property type="molecule type" value="Genomic_DNA"/>
</dbReference>
<evidence type="ECO:0000313" key="12">
    <source>
        <dbReference type="EMBL" id="CAL6102230.1"/>
    </source>
</evidence>
<dbReference type="GO" id="GO:0004518">
    <property type="term" value="F:nuclease activity"/>
    <property type="evidence" value="ECO:0007669"/>
    <property type="project" value="UniProtKB-KW"/>
</dbReference>
<dbReference type="EMBL" id="CAXDID020000223">
    <property type="protein sequence ID" value="CAL6058887.1"/>
    <property type="molecule type" value="Genomic_DNA"/>
</dbReference>
<dbReference type="Pfam" id="PF04231">
    <property type="entry name" value="Endonuclease_1"/>
    <property type="match status" value="1"/>
</dbReference>
<dbReference type="EMBL" id="CATOUU010000645">
    <property type="protein sequence ID" value="CAI9937306.1"/>
    <property type="molecule type" value="Genomic_DNA"/>
</dbReference>
<proteinExistence type="predicted"/>
<reference evidence="9 15" key="2">
    <citation type="submission" date="2024-07" db="EMBL/GenBank/DDBJ databases">
        <authorList>
            <person name="Akdeniz Z."/>
        </authorList>
    </citation>
    <scope>NUCLEOTIDE SEQUENCE [LARGE SCALE GENOMIC DNA]</scope>
</reference>
<evidence type="ECO:0000313" key="13">
    <source>
        <dbReference type="EMBL" id="CAL6103340.1"/>
    </source>
</evidence>
<evidence type="ECO:0000313" key="14">
    <source>
        <dbReference type="EMBL" id="CAL6105006.1"/>
    </source>
</evidence>
<dbReference type="EMBL" id="CAXDID020000474">
    <property type="protein sequence ID" value="CAL6095296.1"/>
    <property type="molecule type" value="Genomic_DNA"/>
</dbReference>
<dbReference type="PANTHER" id="PTHR33607">
    <property type="entry name" value="ENDONUCLEASE-1"/>
    <property type="match status" value="1"/>
</dbReference>
<evidence type="ECO:0000313" key="9">
    <source>
        <dbReference type="EMBL" id="CAL6014081.1"/>
    </source>
</evidence>